<feature type="compositionally biased region" description="Basic and acidic residues" evidence="14">
    <location>
        <begin position="725"/>
        <end position="742"/>
    </location>
</feature>
<dbReference type="Pfam" id="PF00672">
    <property type="entry name" value="HAMP"/>
    <property type="match status" value="1"/>
</dbReference>
<dbReference type="Proteomes" id="UP000199118">
    <property type="component" value="Unassembled WGS sequence"/>
</dbReference>
<dbReference type="InterPro" id="IPR045671">
    <property type="entry name" value="NtrY-like_N"/>
</dbReference>
<evidence type="ECO:0000256" key="15">
    <source>
        <dbReference type="SAM" id="Phobius"/>
    </source>
</evidence>
<dbReference type="Gene3D" id="3.30.565.10">
    <property type="entry name" value="Histidine kinase-like ATPase, C-terminal domain"/>
    <property type="match status" value="1"/>
</dbReference>
<keyword evidence="9 19" id="KW-0418">Kinase</keyword>
<dbReference type="PIRSF" id="PIRSF037532">
    <property type="entry name" value="STHK_NtrY"/>
    <property type="match status" value="1"/>
</dbReference>
<dbReference type="PROSITE" id="PS50109">
    <property type="entry name" value="HIS_KIN"/>
    <property type="match status" value="1"/>
</dbReference>
<evidence type="ECO:0000256" key="13">
    <source>
        <dbReference type="ARBA" id="ARBA00023136"/>
    </source>
</evidence>
<dbReference type="InterPro" id="IPR035965">
    <property type="entry name" value="PAS-like_dom_sf"/>
</dbReference>
<dbReference type="InterPro" id="IPR036890">
    <property type="entry name" value="HATPase_C_sf"/>
</dbReference>
<feature type="domain" description="PAS" evidence="17">
    <location>
        <begin position="373"/>
        <end position="429"/>
    </location>
</feature>
<dbReference type="CDD" id="cd00082">
    <property type="entry name" value="HisKA"/>
    <property type="match status" value="1"/>
</dbReference>
<dbReference type="InterPro" id="IPR013656">
    <property type="entry name" value="PAS_4"/>
</dbReference>
<evidence type="ECO:0000259" key="18">
    <source>
        <dbReference type="PROSITE" id="PS50885"/>
    </source>
</evidence>
<dbReference type="SMART" id="SM00388">
    <property type="entry name" value="HisKA"/>
    <property type="match status" value="1"/>
</dbReference>
<evidence type="ECO:0000256" key="2">
    <source>
        <dbReference type="ARBA" id="ARBA00004651"/>
    </source>
</evidence>
<accession>A0A1H2SSI2</accession>
<dbReference type="InterPro" id="IPR004358">
    <property type="entry name" value="Sig_transdc_His_kin-like_C"/>
</dbReference>
<keyword evidence="4" id="KW-1003">Cell membrane</keyword>
<organism evidence="19 20">
    <name type="scientific">Albimonas donghaensis</name>
    <dbReference type="NCBI Taxonomy" id="356660"/>
    <lineage>
        <taxon>Bacteria</taxon>
        <taxon>Pseudomonadati</taxon>
        <taxon>Pseudomonadota</taxon>
        <taxon>Alphaproteobacteria</taxon>
        <taxon>Rhodobacterales</taxon>
        <taxon>Paracoccaceae</taxon>
        <taxon>Albimonas</taxon>
    </lineage>
</organism>
<feature type="compositionally biased region" description="Gly residues" evidence="14">
    <location>
        <begin position="758"/>
        <end position="774"/>
    </location>
</feature>
<evidence type="ECO:0000256" key="3">
    <source>
        <dbReference type="ARBA" id="ARBA00012438"/>
    </source>
</evidence>
<evidence type="ECO:0000256" key="1">
    <source>
        <dbReference type="ARBA" id="ARBA00000085"/>
    </source>
</evidence>
<dbReference type="SUPFAM" id="SSF158472">
    <property type="entry name" value="HAMP domain-like"/>
    <property type="match status" value="1"/>
</dbReference>
<sequence length="820" mass="88737">MKGGWSRAARLQVTVLVVLVGPVLAALTGWALSGGVDGPVRQETLRGVFLLDVVYILVIAGLVIWRVTALISARRARSAGSRLHLRLTGVFAVMALAPTILVAVFATLTVSFGIEGWFSDQIGSVVRNSLVTAQSYEQEHRRRIRAEILAMANDLNRAGEQGINDGQLGELLRAQARLREFPEAYVFDSSMELRARGEFSYLFGFVPPDTEALARARAGEVVVVSDSDANEIRALVYLRSFFDYYLLVSRNVDGEVLRLLDETQDTVQLYERLEKDRSTILLEFAILYVGFALVVTLAAIWAGLYFAERLARPIGRLAGAAERVGAGDLDVRVREERGDDEIAVLSRIFNRMTEQVKGQRDALVAVNHETERRRRFMATVLGGVTAGVARLDAAGRVELLNEAGARMLGVTPLEAAGRPLGELAPMFQPLLDQARDRRAGHATDRIHASLQGADRDFLARVARTAPDGDAEAFVLTFDDLTELVAAQRMAAWGDIARRIAHEIKNPLTPIQLSAERLKAKFAGRLEGRERERFDSYSDMIVRQAGDIRRMVDEFSRFARMPAPVPEPNDVGEILREAVLLQSEAGGSVIFEAVEHGEPRAIRCDRGMLAQALTNLLKNAGEAVEARLALRPEPPGRVRVELTRTPEAEVIRIMDNGVGLPETGRSRLLEPYVTTRDKGTGLGLAIVKKIVEEHGGGFALDDAPEGWDRPDGADATPGDAPQDESEPARQGDEKHAPRGEAKNAPRGAMAVIRLPATPAGGGKGPGTGTPEGGGPSTARAGTDNNANREADRRKAAAQTAETETGRADLADGGEAGAGTHG</sequence>
<dbReference type="InterPro" id="IPR003660">
    <property type="entry name" value="HAMP_dom"/>
</dbReference>
<dbReference type="FunFam" id="1.10.287.130:FF:000107">
    <property type="entry name" value="Sensor histidine kinase YycG"/>
    <property type="match status" value="1"/>
</dbReference>
<gene>
    <name evidence="19" type="ORF">SAMN05444336_101759</name>
</gene>
<evidence type="ECO:0000256" key="12">
    <source>
        <dbReference type="ARBA" id="ARBA00023012"/>
    </source>
</evidence>
<feature type="region of interest" description="Disordered" evidence="14">
    <location>
        <begin position="696"/>
        <end position="820"/>
    </location>
</feature>
<dbReference type="GO" id="GO:0000155">
    <property type="term" value="F:phosphorelay sensor kinase activity"/>
    <property type="evidence" value="ECO:0007669"/>
    <property type="project" value="InterPro"/>
</dbReference>
<dbReference type="SUPFAM" id="SSF55785">
    <property type="entry name" value="PYP-like sensor domain (PAS domain)"/>
    <property type="match status" value="1"/>
</dbReference>
<keyword evidence="20" id="KW-1185">Reference proteome</keyword>
<dbReference type="GO" id="GO:0005524">
    <property type="term" value="F:ATP binding"/>
    <property type="evidence" value="ECO:0007669"/>
    <property type="project" value="UniProtKB-KW"/>
</dbReference>
<feature type="transmembrane region" description="Helical" evidence="15">
    <location>
        <begin position="90"/>
        <end position="114"/>
    </location>
</feature>
<proteinExistence type="predicted"/>
<evidence type="ECO:0000256" key="10">
    <source>
        <dbReference type="ARBA" id="ARBA00022840"/>
    </source>
</evidence>
<dbReference type="Pfam" id="PF08448">
    <property type="entry name" value="PAS_4"/>
    <property type="match status" value="1"/>
</dbReference>
<dbReference type="CDD" id="cd00130">
    <property type="entry name" value="PAS"/>
    <property type="match status" value="1"/>
</dbReference>
<dbReference type="STRING" id="356660.SAMN05444336_101759"/>
<dbReference type="EC" id="2.7.13.3" evidence="3"/>
<dbReference type="SUPFAM" id="SSF47384">
    <property type="entry name" value="Homodimeric domain of signal transducing histidine kinase"/>
    <property type="match status" value="1"/>
</dbReference>
<dbReference type="InterPro" id="IPR036097">
    <property type="entry name" value="HisK_dim/P_sf"/>
</dbReference>
<evidence type="ECO:0000256" key="14">
    <source>
        <dbReference type="SAM" id="MobiDB-lite"/>
    </source>
</evidence>
<keyword evidence="7 15" id="KW-0812">Transmembrane</keyword>
<dbReference type="Gene3D" id="3.30.450.20">
    <property type="entry name" value="PAS domain"/>
    <property type="match status" value="1"/>
</dbReference>
<dbReference type="SMART" id="SM00091">
    <property type="entry name" value="PAS"/>
    <property type="match status" value="1"/>
</dbReference>
<dbReference type="GO" id="GO:0005886">
    <property type="term" value="C:plasma membrane"/>
    <property type="evidence" value="ECO:0007669"/>
    <property type="project" value="UniProtKB-SubCell"/>
</dbReference>
<evidence type="ECO:0000259" key="17">
    <source>
        <dbReference type="PROSITE" id="PS50112"/>
    </source>
</evidence>
<feature type="domain" description="HAMP" evidence="18">
    <location>
        <begin position="308"/>
        <end position="361"/>
    </location>
</feature>
<evidence type="ECO:0000259" key="16">
    <source>
        <dbReference type="PROSITE" id="PS50109"/>
    </source>
</evidence>
<dbReference type="InterPro" id="IPR005467">
    <property type="entry name" value="His_kinase_dom"/>
</dbReference>
<evidence type="ECO:0000256" key="5">
    <source>
        <dbReference type="ARBA" id="ARBA00022553"/>
    </source>
</evidence>
<protein>
    <recommendedName>
        <fullName evidence="3">histidine kinase</fullName>
        <ecNumber evidence="3">2.7.13.3</ecNumber>
    </recommendedName>
</protein>
<reference evidence="19 20" key="1">
    <citation type="submission" date="2016-10" db="EMBL/GenBank/DDBJ databases">
        <authorList>
            <person name="de Groot N.N."/>
        </authorList>
    </citation>
    <scope>NUCLEOTIDE SEQUENCE [LARGE SCALE GENOMIC DNA]</scope>
    <source>
        <strain evidence="19 20">DSM 17890</strain>
    </source>
</reference>
<evidence type="ECO:0000256" key="9">
    <source>
        <dbReference type="ARBA" id="ARBA00022777"/>
    </source>
</evidence>
<comment type="subcellular location">
    <subcellularLocation>
        <location evidence="2">Cell membrane</location>
        <topology evidence="2">Multi-pass membrane protein</topology>
    </subcellularLocation>
</comment>
<dbReference type="InterPro" id="IPR000014">
    <property type="entry name" value="PAS"/>
</dbReference>
<feature type="transmembrane region" description="Helical" evidence="15">
    <location>
        <begin position="49"/>
        <end position="69"/>
    </location>
</feature>
<evidence type="ECO:0000256" key="7">
    <source>
        <dbReference type="ARBA" id="ARBA00022692"/>
    </source>
</evidence>
<name>A0A1H2SSI2_9RHOB</name>
<dbReference type="SUPFAM" id="SSF55874">
    <property type="entry name" value="ATPase domain of HSP90 chaperone/DNA topoisomerase II/histidine kinase"/>
    <property type="match status" value="1"/>
</dbReference>
<evidence type="ECO:0000256" key="6">
    <source>
        <dbReference type="ARBA" id="ARBA00022679"/>
    </source>
</evidence>
<keyword evidence="13 15" id="KW-0472">Membrane</keyword>
<keyword evidence="12" id="KW-0902">Two-component regulatory system</keyword>
<evidence type="ECO:0000256" key="8">
    <source>
        <dbReference type="ARBA" id="ARBA00022741"/>
    </source>
</evidence>
<dbReference type="InterPro" id="IPR003661">
    <property type="entry name" value="HisK_dim/P_dom"/>
</dbReference>
<keyword evidence="10" id="KW-0067">ATP-binding</keyword>
<keyword evidence="8" id="KW-0547">Nucleotide-binding</keyword>
<dbReference type="InterPro" id="IPR003594">
    <property type="entry name" value="HATPase_dom"/>
</dbReference>
<evidence type="ECO:0000256" key="4">
    <source>
        <dbReference type="ARBA" id="ARBA00022475"/>
    </source>
</evidence>
<keyword evidence="11 15" id="KW-1133">Transmembrane helix</keyword>
<dbReference type="EMBL" id="FNMZ01000001">
    <property type="protein sequence ID" value="SDW34621.1"/>
    <property type="molecule type" value="Genomic_DNA"/>
</dbReference>
<dbReference type="Pfam" id="PF19312">
    <property type="entry name" value="NtrY_N"/>
    <property type="match status" value="1"/>
</dbReference>
<dbReference type="Gene3D" id="1.10.287.130">
    <property type="match status" value="1"/>
</dbReference>
<dbReference type="Gene3D" id="6.10.340.10">
    <property type="match status" value="1"/>
</dbReference>
<dbReference type="RefSeq" id="WP_092679768.1">
    <property type="nucleotide sequence ID" value="NZ_FNMZ01000001.1"/>
</dbReference>
<dbReference type="PANTHER" id="PTHR43065:SF10">
    <property type="entry name" value="PEROXIDE STRESS-ACTIVATED HISTIDINE KINASE MAK3"/>
    <property type="match status" value="1"/>
</dbReference>
<dbReference type="SMART" id="SM00387">
    <property type="entry name" value="HATPase_c"/>
    <property type="match status" value="1"/>
</dbReference>
<feature type="transmembrane region" description="Helical" evidence="15">
    <location>
        <begin position="285"/>
        <end position="307"/>
    </location>
</feature>
<evidence type="ECO:0000313" key="20">
    <source>
        <dbReference type="Proteomes" id="UP000199118"/>
    </source>
</evidence>
<dbReference type="Pfam" id="PF02518">
    <property type="entry name" value="HATPase_c"/>
    <property type="match status" value="1"/>
</dbReference>
<evidence type="ECO:0000313" key="19">
    <source>
        <dbReference type="EMBL" id="SDW34621.1"/>
    </source>
</evidence>
<keyword evidence="5" id="KW-0597">Phosphoprotein</keyword>
<dbReference type="SMART" id="SM00304">
    <property type="entry name" value="HAMP"/>
    <property type="match status" value="1"/>
</dbReference>
<feature type="domain" description="Histidine kinase" evidence="16">
    <location>
        <begin position="498"/>
        <end position="705"/>
    </location>
</feature>
<dbReference type="CDD" id="cd06225">
    <property type="entry name" value="HAMP"/>
    <property type="match status" value="1"/>
</dbReference>
<dbReference type="PROSITE" id="PS50885">
    <property type="entry name" value="HAMP"/>
    <property type="match status" value="1"/>
</dbReference>
<dbReference type="PANTHER" id="PTHR43065">
    <property type="entry name" value="SENSOR HISTIDINE KINASE"/>
    <property type="match status" value="1"/>
</dbReference>
<dbReference type="PRINTS" id="PR00344">
    <property type="entry name" value="BCTRLSENSOR"/>
</dbReference>
<dbReference type="InterPro" id="IPR017232">
    <property type="entry name" value="NtrY"/>
</dbReference>
<dbReference type="AlphaFoldDB" id="A0A1H2SSI2"/>
<keyword evidence="6" id="KW-0808">Transferase</keyword>
<dbReference type="PROSITE" id="PS50112">
    <property type="entry name" value="PAS"/>
    <property type="match status" value="1"/>
</dbReference>
<dbReference type="Pfam" id="PF00512">
    <property type="entry name" value="HisKA"/>
    <property type="match status" value="1"/>
</dbReference>
<evidence type="ECO:0000256" key="11">
    <source>
        <dbReference type="ARBA" id="ARBA00022989"/>
    </source>
</evidence>
<comment type="catalytic activity">
    <reaction evidence="1">
        <text>ATP + protein L-histidine = ADP + protein N-phospho-L-histidine.</text>
        <dbReference type="EC" id="2.7.13.3"/>
    </reaction>
</comment>